<reference evidence="3 4" key="1">
    <citation type="submission" date="2023-11" db="EMBL/GenBank/DDBJ databases">
        <title>Arctic aerobic anoxygenic photoheterotroph Sediminicoccus rosea KRV36 adapts its photosynthesis to long days of polar summer.</title>
        <authorList>
            <person name="Tomasch J."/>
            <person name="Kopejtka K."/>
            <person name="Bily T."/>
            <person name="Gardiner A.T."/>
            <person name="Gardian Z."/>
            <person name="Shivaramu S."/>
            <person name="Koblizek M."/>
            <person name="Engelhardt F."/>
            <person name="Kaftan D."/>
        </authorList>
    </citation>
    <scope>NUCLEOTIDE SEQUENCE [LARGE SCALE GENOMIC DNA]</scope>
    <source>
        <strain evidence="3 4">R-30</strain>
    </source>
</reference>
<dbReference type="EMBL" id="CP137852">
    <property type="protein sequence ID" value="WPB83859.1"/>
    <property type="molecule type" value="Genomic_DNA"/>
</dbReference>
<gene>
    <name evidence="3" type="ORF">R9Z33_17295</name>
</gene>
<proteinExistence type="predicted"/>
<dbReference type="Proteomes" id="UP001305521">
    <property type="component" value="Chromosome"/>
</dbReference>
<sequence length="258" mass="27584">MQRKYRWGIALAPCALAWQWGLTQQAVANDDVIMSTSLTSVAQSATVNLLDLGAGERPGLVSQETVRFGSDASAGVITYSGTSGIYMGNVAGTTAAPWTPTGLETRNYFSTQPRGDITISYGQNQQYFGIMWGSVDSYNTLSFYNNDRLVEQVTGRDVTSNPNGSQAAKGTYFANFNFNGDTGFNRVVFASSSPAFEFNMIAFSTRTQAITPTDLAKLGPQPGPQTVTVPVNAAPVAGSPLLLGLLGLLRRRRRKAAG</sequence>
<evidence type="ECO:0000256" key="2">
    <source>
        <dbReference type="SAM" id="SignalP"/>
    </source>
</evidence>
<evidence type="ECO:0008006" key="5">
    <source>
        <dbReference type="Google" id="ProtNLM"/>
    </source>
</evidence>
<protein>
    <recommendedName>
        <fullName evidence="5">PEP-CTERM protein-sorting domain-containing protein</fullName>
    </recommendedName>
</protein>
<keyword evidence="2" id="KW-0732">Signal</keyword>
<evidence type="ECO:0000256" key="1">
    <source>
        <dbReference type="SAM" id="Phobius"/>
    </source>
</evidence>
<evidence type="ECO:0000313" key="4">
    <source>
        <dbReference type="Proteomes" id="UP001305521"/>
    </source>
</evidence>
<keyword evidence="1" id="KW-1133">Transmembrane helix</keyword>
<organism evidence="3 4">
    <name type="scientific">Sediminicoccus rosea</name>
    <dbReference type="NCBI Taxonomy" id="1225128"/>
    <lineage>
        <taxon>Bacteria</taxon>
        <taxon>Pseudomonadati</taxon>
        <taxon>Pseudomonadota</taxon>
        <taxon>Alphaproteobacteria</taxon>
        <taxon>Acetobacterales</taxon>
        <taxon>Roseomonadaceae</taxon>
        <taxon>Sediminicoccus</taxon>
    </lineage>
</organism>
<feature type="transmembrane region" description="Helical" evidence="1">
    <location>
        <begin position="229"/>
        <end position="249"/>
    </location>
</feature>
<accession>A0ABZ0PDZ9</accession>
<keyword evidence="1" id="KW-0812">Transmembrane</keyword>
<name>A0ABZ0PDZ9_9PROT</name>
<feature type="signal peptide" evidence="2">
    <location>
        <begin position="1"/>
        <end position="28"/>
    </location>
</feature>
<dbReference type="RefSeq" id="WP_318647816.1">
    <property type="nucleotide sequence ID" value="NZ_CP137852.1"/>
</dbReference>
<keyword evidence="1" id="KW-0472">Membrane</keyword>
<keyword evidence="4" id="KW-1185">Reference proteome</keyword>
<evidence type="ECO:0000313" key="3">
    <source>
        <dbReference type="EMBL" id="WPB83859.1"/>
    </source>
</evidence>
<feature type="chain" id="PRO_5046252191" description="PEP-CTERM protein-sorting domain-containing protein" evidence="2">
    <location>
        <begin position="29"/>
        <end position="258"/>
    </location>
</feature>